<dbReference type="EC" id="3.1.6.1" evidence="8"/>
<proteinExistence type="inferred from homology"/>
<dbReference type="PROSITE" id="PS00149">
    <property type="entry name" value="SULFATASE_2"/>
    <property type="match status" value="1"/>
</dbReference>
<gene>
    <name evidence="8" type="primary">atsA_8</name>
    <name evidence="8" type="ORF">ETAA1_29190</name>
</gene>
<dbReference type="InterPro" id="IPR000917">
    <property type="entry name" value="Sulfatase_N"/>
</dbReference>
<evidence type="ECO:0000256" key="3">
    <source>
        <dbReference type="ARBA" id="ARBA00022801"/>
    </source>
</evidence>
<dbReference type="GO" id="GO:0004065">
    <property type="term" value="F:arylsulfatase activity"/>
    <property type="evidence" value="ECO:0007669"/>
    <property type="project" value="UniProtKB-EC"/>
</dbReference>
<dbReference type="InterPro" id="IPR024607">
    <property type="entry name" value="Sulfatase_CS"/>
</dbReference>
<dbReference type="GO" id="GO:0046872">
    <property type="term" value="F:metal ion binding"/>
    <property type="evidence" value="ECO:0007669"/>
    <property type="project" value="UniProtKB-KW"/>
</dbReference>
<dbReference type="InterPro" id="IPR017850">
    <property type="entry name" value="Alkaline_phosphatase_core_sf"/>
</dbReference>
<dbReference type="EMBL" id="CP036273">
    <property type="protein sequence ID" value="QDU20956.1"/>
    <property type="molecule type" value="Genomic_DNA"/>
</dbReference>
<evidence type="ECO:0000256" key="6">
    <source>
        <dbReference type="SAM" id="SignalP"/>
    </source>
</evidence>
<dbReference type="PANTHER" id="PTHR42693:SF53">
    <property type="entry name" value="ENDO-4-O-SULFATASE"/>
    <property type="match status" value="1"/>
</dbReference>
<evidence type="ECO:0000256" key="5">
    <source>
        <dbReference type="SAM" id="MobiDB-lite"/>
    </source>
</evidence>
<dbReference type="PROSITE" id="PS00523">
    <property type="entry name" value="SULFATASE_1"/>
    <property type="match status" value="1"/>
</dbReference>
<dbReference type="Proteomes" id="UP000319576">
    <property type="component" value="Chromosome"/>
</dbReference>
<reference evidence="8 9" key="1">
    <citation type="submission" date="2019-02" db="EMBL/GenBank/DDBJ databases">
        <title>Deep-cultivation of Planctomycetes and their phenomic and genomic characterization uncovers novel biology.</title>
        <authorList>
            <person name="Wiegand S."/>
            <person name="Jogler M."/>
            <person name="Boedeker C."/>
            <person name="Pinto D."/>
            <person name="Vollmers J."/>
            <person name="Rivas-Marin E."/>
            <person name="Kohn T."/>
            <person name="Peeters S.H."/>
            <person name="Heuer A."/>
            <person name="Rast P."/>
            <person name="Oberbeckmann S."/>
            <person name="Bunk B."/>
            <person name="Jeske O."/>
            <person name="Meyerdierks A."/>
            <person name="Storesund J.E."/>
            <person name="Kallscheuer N."/>
            <person name="Luecker S."/>
            <person name="Lage O.M."/>
            <person name="Pohl T."/>
            <person name="Merkel B.J."/>
            <person name="Hornburger P."/>
            <person name="Mueller R.-W."/>
            <person name="Bruemmer F."/>
            <person name="Labrenz M."/>
            <person name="Spormann A.M."/>
            <person name="Op den Camp H."/>
            <person name="Overmann J."/>
            <person name="Amann R."/>
            <person name="Jetten M.S.M."/>
            <person name="Mascher T."/>
            <person name="Medema M.H."/>
            <person name="Devos D.P."/>
            <person name="Kaster A.-K."/>
            <person name="Ovreas L."/>
            <person name="Rohde M."/>
            <person name="Galperin M.Y."/>
            <person name="Jogler C."/>
        </authorList>
    </citation>
    <scope>NUCLEOTIDE SEQUENCE [LARGE SCALE GENOMIC DNA]</scope>
    <source>
        <strain evidence="8 9">ETA_A1</strain>
    </source>
</reference>
<keyword evidence="3 8" id="KW-0378">Hydrolase</keyword>
<dbReference type="CDD" id="cd16143">
    <property type="entry name" value="ARS_like"/>
    <property type="match status" value="1"/>
</dbReference>
<feature type="chain" id="PRO_5021997744" evidence="6">
    <location>
        <begin position="21"/>
        <end position="509"/>
    </location>
</feature>
<keyword evidence="2" id="KW-0479">Metal-binding</keyword>
<dbReference type="Gene3D" id="3.40.720.10">
    <property type="entry name" value="Alkaline Phosphatase, subunit A"/>
    <property type="match status" value="1"/>
</dbReference>
<keyword evidence="4" id="KW-0106">Calcium</keyword>
<sequence length="509" mass="54821" precursor="true">MTTRLAAALLALAAPSTLRAADPPKPNIVYILADDLGYGDPGCYNPASKIPTPHIDRLAKEGVRFTDAHSPSAVCTPTRYALLTGRYAWRTRLQRNVIGPFSPPLIDAGRLTVAELLRRHGYATACVGKWHLGWGWPAPVGGARDFTRPIPDGPTARGFDLYFGTDVPNYPPYCFIDNDRTVGIPREPAPVGRDSFNIAGPMVPGWKLVEVLPGLEKRAVETIESAAKGGKPFFLYLPLTSPHFPVVPTDAVRGRSAAGAYGDFVTQTDNFVGAVTDALQRSGAAANTLVILTSDNGPEITGEVSPGAYDRLRQFGHASMGALRGAKRDACEGGHRVPFVARWPGRIRAGGTCDETVCHVDLLATVAALLGVPLPADAGVDSVNILPALLGEPRRAPLREATVHHSGQGKFAIRRGDWVLILAPTGDDNGKRGEPPWFQAERGYTPHAEPGELFNLATDPSQKHNRYAAEPAKVNELAVLMARYVSEGRSTPGPRQRNDVDIVWDRRGR</sequence>
<evidence type="ECO:0000313" key="8">
    <source>
        <dbReference type="EMBL" id="QDU20956.1"/>
    </source>
</evidence>
<dbReference type="Pfam" id="PF00884">
    <property type="entry name" value="Sulfatase"/>
    <property type="match status" value="1"/>
</dbReference>
<keyword evidence="9" id="KW-1185">Reference proteome</keyword>
<evidence type="ECO:0000313" key="9">
    <source>
        <dbReference type="Proteomes" id="UP000319576"/>
    </source>
</evidence>
<dbReference type="RefSeq" id="WP_145239422.1">
    <property type="nucleotide sequence ID" value="NZ_CP036273.1"/>
</dbReference>
<evidence type="ECO:0000256" key="2">
    <source>
        <dbReference type="ARBA" id="ARBA00022723"/>
    </source>
</evidence>
<dbReference type="PANTHER" id="PTHR42693">
    <property type="entry name" value="ARYLSULFATASE FAMILY MEMBER"/>
    <property type="match status" value="1"/>
</dbReference>
<dbReference type="Gene3D" id="3.30.1120.10">
    <property type="match status" value="1"/>
</dbReference>
<dbReference type="OrthoDB" id="9783154at2"/>
<accession>A0A517XTX7</accession>
<dbReference type="SUPFAM" id="SSF53649">
    <property type="entry name" value="Alkaline phosphatase-like"/>
    <property type="match status" value="1"/>
</dbReference>
<evidence type="ECO:0000259" key="7">
    <source>
        <dbReference type="Pfam" id="PF00884"/>
    </source>
</evidence>
<name>A0A517XTX7_9BACT</name>
<feature type="compositionally biased region" description="Basic and acidic residues" evidence="5">
    <location>
        <begin position="496"/>
        <end position="509"/>
    </location>
</feature>
<feature type="region of interest" description="Disordered" evidence="5">
    <location>
        <begin position="488"/>
        <end position="509"/>
    </location>
</feature>
<comment type="similarity">
    <text evidence="1">Belongs to the sulfatase family.</text>
</comment>
<feature type="domain" description="Sulfatase N-terminal" evidence="7">
    <location>
        <begin position="26"/>
        <end position="372"/>
    </location>
</feature>
<organism evidence="8 9">
    <name type="scientific">Urbifossiella limnaea</name>
    <dbReference type="NCBI Taxonomy" id="2528023"/>
    <lineage>
        <taxon>Bacteria</taxon>
        <taxon>Pseudomonadati</taxon>
        <taxon>Planctomycetota</taxon>
        <taxon>Planctomycetia</taxon>
        <taxon>Gemmatales</taxon>
        <taxon>Gemmataceae</taxon>
        <taxon>Urbifossiella</taxon>
    </lineage>
</organism>
<evidence type="ECO:0000256" key="4">
    <source>
        <dbReference type="ARBA" id="ARBA00022837"/>
    </source>
</evidence>
<dbReference type="InterPro" id="IPR050738">
    <property type="entry name" value="Sulfatase"/>
</dbReference>
<dbReference type="AlphaFoldDB" id="A0A517XTX7"/>
<protein>
    <submittedName>
        <fullName evidence="8">Arylsulfatase</fullName>
        <ecNumber evidence="8">3.1.6.1</ecNumber>
    </submittedName>
</protein>
<feature type="signal peptide" evidence="6">
    <location>
        <begin position="1"/>
        <end position="20"/>
    </location>
</feature>
<dbReference type="KEGG" id="uli:ETAA1_29190"/>
<evidence type="ECO:0000256" key="1">
    <source>
        <dbReference type="ARBA" id="ARBA00008779"/>
    </source>
</evidence>
<keyword evidence="6" id="KW-0732">Signal</keyword>